<reference evidence="1" key="1">
    <citation type="submission" date="2022-12" db="EMBL/GenBank/DDBJ databases">
        <title>Genome Sequence of Lasiodiplodia mahajangana.</title>
        <authorList>
            <person name="Buettner E."/>
        </authorList>
    </citation>
    <scope>NUCLEOTIDE SEQUENCE</scope>
    <source>
        <strain evidence="1">VT137</strain>
    </source>
</reference>
<keyword evidence="2" id="KW-1185">Reference proteome</keyword>
<evidence type="ECO:0000313" key="1">
    <source>
        <dbReference type="EMBL" id="KAJ8129283.1"/>
    </source>
</evidence>
<organism evidence="1 2">
    <name type="scientific">Lasiodiplodia mahajangana</name>
    <dbReference type="NCBI Taxonomy" id="1108764"/>
    <lineage>
        <taxon>Eukaryota</taxon>
        <taxon>Fungi</taxon>
        <taxon>Dikarya</taxon>
        <taxon>Ascomycota</taxon>
        <taxon>Pezizomycotina</taxon>
        <taxon>Dothideomycetes</taxon>
        <taxon>Dothideomycetes incertae sedis</taxon>
        <taxon>Botryosphaeriales</taxon>
        <taxon>Botryosphaeriaceae</taxon>
        <taxon>Lasiodiplodia</taxon>
    </lineage>
</organism>
<dbReference type="Proteomes" id="UP001153332">
    <property type="component" value="Unassembled WGS sequence"/>
</dbReference>
<sequence length="991" mass="108934">MSTRDALLPASAESGSLSDQHLSKLRELYIEQNKSAAEVEEIMKKNHPEFPILDTNFYKNGLHALGLVKKISLQQWVAVQAGVLKRKREGKETDVYLSGQLQPQEKIDRIIKRSRKGPQMLNFMARGPTPELPAHVSLRTPTIPTVVIPIPEVPYTKEGAIYHFEQLSHRVQIEMMSNPNSTVQLLTSAPTSQFLLKIFGRDGMGIIDQRAILNWVGADANKLILRAIFALDLPGADAAWARLIRLSADLKSEAAFRSLVEFGLETHNKEWIRRHAVYVLESAIKLGSKEAGQLITTMFPQPPIWDAHTYSLISVLWNNIERLDFEMISEFVTVGVRLNADMFCDPESHKKLFNAIVQFLQPLENRQKRVDLLESFGIDFDTCFDSSWVVDDVFMGLSHRRFGSSGGGHDTNLIPLSILDHLCYSGEDDIYGAIVGHSKAAKTEITIPGLILAARSGIRQLQLYIDSRPAAVRHFFIGLRSRRVCHVSREVLLEAALSLAAGLGDVVAIASFCEAGVDPNAFMLLSHTKRPDWNPLVRAAGGKHLVAVTKLIQMGADPESNTDGFNPLSAAIWSPQLLSDTKQFEKLETIKYLLGILSPDFIRANGAEALIRAVVPPRDFYHICPRTTPSCICRTRESSVPDKAVIGMLLEAGVELNGIVAANMDPLYLAIGSFCNLETVDVLIACGAQIHSRPCAWGETIFGAAVRSESPDRLRIIELLLRSNAGIIKELNTHAILEALLPSPAVRHPICSGAEPLLLSLSLLRPWPEVVSWTPLVARLISYEASDELINQAIKSGANINTPDSYKMSEYTPLQLAVLTGRLNVAYQLLQQGADINAPASRRGHTVLQAACDPAKNVEIPLGFIRYLIDKSANINACDGPSESNATALHFAVYRGSNQVLCALLDAGANVHALSGRFRLFTGVETSILDTALDTAAAKGRLDMVYLLLNKGAQSYEQRNTPFDGAIKLAVQVRHFAIAKMIKAFARSGTC</sequence>
<protein>
    <submittedName>
        <fullName evidence="1">Uncharacterized protein</fullName>
    </submittedName>
</protein>
<name>A0ACC2JPV9_9PEZI</name>
<dbReference type="EMBL" id="JAPUUL010000809">
    <property type="protein sequence ID" value="KAJ8129283.1"/>
    <property type="molecule type" value="Genomic_DNA"/>
</dbReference>
<evidence type="ECO:0000313" key="2">
    <source>
        <dbReference type="Proteomes" id="UP001153332"/>
    </source>
</evidence>
<gene>
    <name evidence="1" type="ORF">O1611_g4350</name>
</gene>
<comment type="caution">
    <text evidence="1">The sequence shown here is derived from an EMBL/GenBank/DDBJ whole genome shotgun (WGS) entry which is preliminary data.</text>
</comment>
<accession>A0ACC2JPV9</accession>
<proteinExistence type="predicted"/>